<dbReference type="EMBL" id="KP026647">
    <property type="protein sequence ID" value="AJF39498.1"/>
    <property type="molecule type" value="Genomic_DNA"/>
</dbReference>
<organism evidence="4">
    <name type="scientific">Sphaerulina musiva</name>
    <dbReference type="NCBI Taxonomy" id="85929"/>
    <lineage>
        <taxon>Eukaryota</taxon>
        <taxon>Fungi</taxon>
        <taxon>Dikarya</taxon>
        <taxon>Ascomycota</taxon>
        <taxon>Pezizomycotina</taxon>
        <taxon>Dothideomycetes</taxon>
        <taxon>Dothideomycetidae</taxon>
        <taxon>Mycosphaerellales</taxon>
        <taxon>Mycosphaerellaceae</taxon>
        <taxon>Sphaerulina</taxon>
    </lineage>
</organism>
<keyword evidence="2" id="KW-0812">Transmembrane</keyword>
<evidence type="ECO:0000256" key="1">
    <source>
        <dbReference type="SAM" id="MobiDB-lite"/>
    </source>
</evidence>
<feature type="transmembrane region" description="Helical" evidence="2">
    <location>
        <begin position="21"/>
        <end position="45"/>
    </location>
</feature>
<dbReference type="EMBL" id="KP026636">
    <property type="protein sequence ID" value="AJF39487.1"/>
    <property type="molecule type" value="Genomic_DNA"/>
</dbReference>
<sequence length="109" mass="12225">MHDFSMNEHNKPTRDVPKALVLCRIGVIVGPTFASTSAIVAAYFVRALHFGIVKHNSFISTIDSRILQWLVRQYINIQDVFGEPQTSSQRTSPSTTLQTSRKHPSTLDV</sequence>
<protein>
    <submittedName>
        <fullName evidence="4">Uncharacterized protein</fullName>
    </submittedName>
</protein>
<dbReference type="AlphaFoldDB" id="A0A0X7YIK5"/>
<name>A0A0X7YIK5_9PEZI</name>
<keyword evidence="2" id="KW-0472">Membrane</keyword>
<keyword evidence="2" id="KW-1133">Transmembrane helix</keyword>
<accession>A0A0X7YIK5</accession>
<dbReference type="EMBL" id="KP026627">
    <property type="protein sequence ID" value="AJF39478.1"/>
    <property type="molecule type" value="Genomic_DNA"/>
</dbReference>
<feature type="region of interest" description="Disordered" evidence="1">
    <location>
        <begin position="84"/>
        <end position="109"/>
    </location>
</feature>
<evidence type="ECO:0000313" key="5">
    <source>
        <dbReference type="EMBL" id="AJF39498.1"/>
    </source>
</evidence>
<feature type="compositionally biased region" description="Basic residues" evidence="1">
    <location>
        <begin position="100"/>
        <end position="109"/>
    </location>
</feature>
<evidence type="ECO:0000313" key="3">
    <source>
        <dbReference type="EMBL" id="AJF39478.1"/>
    </source>
</evidence>
<reference evidence="4" key="1">
    <citation type="submission" date="2014-10" db="EMBL/GenBank/DDBJ databases">
        <title>Genetic patterns reveal introduction pathways of a tree pathogen.</title>
        <authorList>
            <person name="Sakalidis M.L."/>
            <person name="Feau N."/>
            <person name="Dhillon B."/>
            <person name="Hamelin R.C."/>
        </authorList>
    </citation>
    <scope>NUCLEOTIDE SEQUENCE</scope>
    <source>
        <strain evidence="5">2-756</strain>
        <strain evidence="4">52</strain>
        <strain evidence="3">554</strain>
    </source>
</reference>
<feature type="compositionally biased region" description="Low complexity" evidence="1">
    <location>
        <begin position="84"/>
        <end position="99"/>
    </location>
</feature>
<evidence type="ECO:0000256" key="2">
    <source>
        <dbReference type="SAM" id="Phobius"/>
    </source>
</evidence>
<evidence type="ECO:0000313" key="4">
    <source>
        <dbReference type="EMBL" id="AJF39487.1"/>
    </source>
</evidence>
<proteinExistence type="predicted"/>